<evidence type="ECO:0000256" key="1">
    <source>
        <dbReference type="ARBA" id="ARBA00001602"/>
    </source>
</evidence>
<evidence type="ECO:0000256" key="6">
    <source>
        <dbReference type="ARBA" id="ARBA00023316"/>
    </source>
</evidence>
<dbReference type="InterPro" id="IPR018187">
    <property type="entry name" value="Asp/Glu_racemase_AS_1"/>
</dbReference>
<dbReference type="RefSeq" id="WP_100289280.1">
    <property type="nucleotide sequence ID" value="NZ_PHHA01000021.1"/>
</dbReference>
<gene>
    <name evidence="7" type="primary">murI</name>
    <name evidence="8" type="ORF">CVP05_09205</name>
</gene>
<evidence type="ECO:0000313" key="9">
    <source>
        <dbReference type="Proteomes" id="UP000229329"/>
    </source>
</evidence>
<dbReference type="EC" id="5.1.1.3" evidence="2 7"/>
<organism evidence="8 9">
    <name type="scientific">Conservatibacter flavescens</name>
    <dbReference type="NCBI Taxonomy" id="28161"/>
    <lineage>
        <taxon>Bacteria</taxon>
        <taxon>Pseudomonadati</taxon>
        <taxon>Pseudomonadota</taxon>
        <taxon>Gammaproteobacteria</taxon>
        <taxon>Pasteurellales</taxon>
        <taxon>Pasteurellaceae</taxon>
        <taxon>Conservatibacter</taxon>
    </lineage>
</organism>
<keyword evidence="4 7" id="KW-0573">Peptidoglycan synthesis</keyword>
<evidence type="ECO:0000256" key="2">
    <source>
        <dbReference type="ARBA" id="ARBA00013090"/>
    </source>
</evidence>
<dbReference type="NCBIfam" id="TIGR00067">
    <property type="entry name" value="glut_race"/>
    <property type="match status" value="1"/>
</dbReference>
<evidence type="ECO:0000256" key="3">
    <source>
        <dbReference type="ARBA" id="ARBA00022960"/>
    </source>
</evidence>
<dbReference type="GO" id="GO:0008881">
    <property type="term" value="F:glutamate racemase activity"/>
    <property type="evidence" value="ECO:0007669"/>
    <property type="project" value="UniProtKB-UniRule"/>
</dbReference>
<keyword evidence="3 7" id="KW-0133">Cell shape</keyword>
<dbReference type="EMBL" id="PHHA01000021">
    <property type="protein sequence ID" value="PJG84709.1"/>
    <property type="molecule type" value="Genomic_DNA"/>
</dbReference>
<feature type="active site" description="Proton donor/acceptor" evidence="7">
    <location>
        <position position="73"/>
    </location>
</feature>
<dbReference type="Pfam" id="PF01177">
    <property type="entry name" value="Asp_Glu_race"/>
    <property type="match status" value="1"/>
</dbReference>
<dbReference type="AlphaFoldDB" id="A0A2M8S0N6"/>
<comment type="function">
    <text evidence="7">Provides the (R)-glutamate required for cell wall biosynthesis.</text>
</comment>
<dbReference type="UniPathway" id="UPA00219"/>
<keyword evidence="9" id="KW-1185">Reference proteome</keyword>
<evidence type="ECO:0000256" key="5">
    <source>
        <dbReference type="ARBA" id="ARBA00023235"/>
    </source>
</evidence>
<feature type="binding site" evidence="7">
    <location>
        <begin position="9"/>
        <end position="10"/>
    </location>
    <ligand>
        <name>substrate</name>
    </ligand>
</feature>
<dbReference type="OrthoDB" id="9801055at2"/>
<comment type="catalytic activity">
    <reaction evidence="1 7">
        <text>L-glutamate = D-glutamate</text>
        <dbReference type="Rhea" id="RHEA:12813"/>
        <dbReference type="ChEBI" id="CHEBI:29985"/>
        <dbReference type="ChEBI" id="CHEBI:29986"/>
        <dbReference type="EC" id="5.1.1.3"/>
    </reaction>
</comment>
<dbReference type="SUPFAM" id="SSF53681">
    <property type="entry name" value="Aspartate/glutamate racemase"/>
    <property type="match status" value="2"/>
</dbReference>
<name>A0A2M8S0N6_9PAST</name>
<evidence type="ECO:0000313" key="8">
    <source>
        <dbReference type="EMBL" id="PJG84709.1"/>
    </source>
</evidence>
<comment type="similarity">
    <text evidence="7">Belongs to the aspartate/glutamate racemases family.</text>
</comment>
<dbReference type="Gene3D" id="3.40.50.1860">
    <property type="match status" value="2"/>
</dbReference>
<dbReference type="GO" id="GO:0071555">
    <property type="term" value="P:cell wall organization"/>
    <property type="evidence" value="ECO:0007669"/>
    <property type="project" value="UniProtKB-KW"/>
</dbReference>
<reference evidence="8 9" key="1">
    <citation type="submission" date="2017-11" db="EMBL/GenBank/DDBJ databases">
        <title>Reclassification of Bisgaard taxon 7 as Conservatibacter flavescens gen. nov., sp. nov.</title>
        <authorList>
            <person name="Christensen H."/>
        </authorList>
    </citation>
    <scope>NUCLEOTIDE SEQUENCE [LARGE SCALE GENOMIC DNA]</scope>
    <source>
        <strain evidence="8 9">7_4</strain>
    </source>
</reference>
<dbReference type="InterPro" id="IPR033134">
    <property type="entry name" value="Asp/Glu_racemase_AS_2"/>
</dbReference>
<evidence type="ECO:0000256" key="4">
    <source>
        <dbReference type="ARBA" id="ARBA00022984"/>
    </source>
</evidence>
<feature type="binding site" evidence="7">
    <location>
        <begin position="185"/>
        <end position="186"/>
    </location>
    <ligand>
        <name>substrate</name>
    </ligand>
</feature>
<sequence length="264" mass="29760">MNPTILFFDSGVGGLSVYRDVRDLLPHCNYLYCCDNAFFPYSEKQEDEIIERAVTICRQINAMHPLDVIVIACNTASTVALPALRQEFQCHVVGTVPAIKPAAALSQTKRIGLLATKGTVKRTYVTELIERYATDCVVEKIGSTKLAEIAEHKLHGHPVDLVALREELSPWLTEKTLDTVILGCTHFPLIREEIQLCLPQVKYFVDSGKAIAKRIQSLLDNEADKVRAKSIMKKNQIFCTALFEDKEKFEAILHQWGFEQLKLL</sequence>
<feature type="binding site" evidence="7">
    <location>
        <begin position="41"/>
        <end position="42"/>
    </location>
    <ligand>
        <name>substrate</name>
    </ligand>
</feature>
<dbReference type="FunFam" id="3.40.50.1860:FF:000001">
    <property type="entry name" value="Glutamate racemase"/>
    <property type="match status" value="1"/>
</dbReference>
<accession>A0A2M8S0N6</accession>
<dbReference type="Proteomes" id="UP000229329">
    <property type="component" value="Unassembled WGS sequence"/>
</dbReference>
<evidence type="ECO:0000256" key="7">
    <source>
        <dbReference type="HAMAP-Rule" id="MF_00258"/>
    </source>
</evidence>
<feature type="binding site" evidence="7">
    <location>
        <begin position="74"/>
        <end position="75"/>
    </location>
    <ligand>
        <name>substrate</name>
    </ligand>
</feature>
<comment type="pathway">
    <text evidence="7">Cell wall biogenesis; peptidoglycan biosynthesis.</text>
</comment>
<comment type="caution">
    <text evidence="8">The sequence shown here is derived from an EMBL/GenBank/DDBJ whole genome shotgun (WGS) entry which is preliminary data.</text>
</comment>
<dbReference type="GO" id="GO:0008360">
    <property type="term" value="P:regulation of cell shape"/>
    <property type="evidence" value="ECO:0007669"/>
    <property type="project" value="UniProtKB-KW"/>
</dbReference>
<dbReference type="GO" id="GO:0009252">
    <property type="term" value="P:peptidoglycan biosynthetic process"/>
    <property type="evidence" value="ECO:0007669"/>
    <property type="project" value="UniProtKB-UniRule"/>
</dbReference>
<dbReference type="InterPro" id="IPR015942">
    <property type="entry name" value="Asp/Glu/hydantoin_racemase"/>
</dbReference>
<proteinExistence type="inferred from homology"/>
<keyword evidence="5 7" id="KW-0413">Isomerase</keyword>
<dbReference type="PROSITE" id="PS00924">
    <property type="entry name" value="ASP_GLU_RACEMASE_2"/>
    <property type="match status" value="1"/>
</dbReference>
<dbReference type="HAMAP" id="MF_00258">
    <property type="entry name" value="Glu_racemase"/>
    <property type="match status" value="1"/>
</dbReference>
<dbReference type="InterPro" id="IPR004391">
    <property type="entry name" value="Glu_race"/>
</dbReference>
<dbReference type="PANTHER" id="PTHR21198">
    <property type="entry name" value="GLUTAMATE RACEMASE"/>
    <property type="match status" value="1"/>
</dbReference>
<dbReference type="PANTHER" id="PTHR21198:SF2">
    <property type="entry name" value="GLUTAMATE RACEMASE"/>
    <property type="match status" value="1"/>
</dbReference>
<feature type="active site" description="Proton donor/acceptor" evidence="7">
    <location>
        <position position="184"/>
    </location>
</feature>
<dbReference type="PROSITE" id="PS00923">
    <property type="entry name" value="ASP_GLU_RACEMASE_1"/>
    <property type="match status" value="1"/>
</dbReference>
<keyword evidence="6 7" id="KW-0961">Cell wall biogenesis/degradation</keyword>
<dbReference type="InterPro" id="IPR001920">
    <property type="entry name" value="Asp/Glu_race"/>
</dbReference>
<protein>
    <recommendedName>
        <fullName evidence="2 7">Glutamate racemase</fullName>
        <ecNumber evidence="2 7">5.1.1.3</ecNumber>
    </recommendedName>
</protein>